<dbReference type="AlphaFoldDB" id="A0AAD9MFC9"/>
<dbReference type="EMBL" id="JAQQPM010000005">
    <property type="protein sequence ID" value="KAK2071898.1"/>
    <property type="molecule type" value="Genomic_DNA"/>
</dbReference>
<sequence length="363" mass="39467">MAPSRPVANRYLDSRHSSDPMLQLRPNVKSSKLDEDNSFASPAPAPARAPAIARTAAPTAAPSKQPPPPYTAVVTGPTETLFSSSSAARPASIAPSATSQRSAEATLRRINASEDPYAFLNEFDTVFLIDDSTSMTAQRRWQETADVLRQVAPICTAHDEDGVDVYFLNRLNRQPGAQEDNPARGFKNVVHAAQVDDLFHGAKPCGATPTGKRIQQILNPYVKEFCNRVNVSGLDPYETGMKPINLIVITDGAPTDVPEEIIAHLAKKLDQCDAPAHQVGIQFFQVGDDAEATRHLNELDDLIPSKYNVRDMVDTVSWGRREGNKTLTAATILKIVLGAVVRRLDNAQRKSGESQRQRGGLAP</sequence>
<evidence type="ECO:0000313" key="4">
    <source>
        <dbReference type="Proteomes" id="UP001217918"/>
    </source>
</evidence>
<reference evidence="3" key="1">
    <citation type="journal article" date="2023" name="Mol. Plant Microbe Interact.">
        <title>Elucidating the Obligate Nature and Biological Capacity of an Invasive Fungal Corn Pathogen.</title>
        <authorList>
            <person name="MacCready J.S."/>
            <person name="Roggenkamp E.M."/>
            <person name="Gdanetz K."/>
            <person name="Chilvers M.I."/>
        </authorList>
    </citation>
    <scope>NUCLEOTIDE SEQUENCE</scope>
    <source>
        <strain evidence="3">PM02</strain>
    </source>
</reference>
<dbReference type="PANTHER" id="PTHR34706">
    <property type="entry name" value="SLR1338 PROTEIN"/>
    <property type="match status" value="1"/>
</dbReference>
<feature type="region of interest" description="Disordered" evidence="1">
    <location>
        <begin position="1"/>
        <end position="102"/>
    </location>
</feature>
<feature type="domain" description="VWFA" evidence="2">
    <location>
        <begin position="124"/>
        <end position="336"/>
    </location>
</feature>
<dbReference type="Proteomes" id="UP001217918">
    <property type="component" value="Unassembled WGS sequence"/>
</dbReference>
<evidence type="ECO:0000313" key="3">
    <source>
        <dbReference type="EMBL" id="KAK2071898.1"/>
    </source>
</evidence>
<evidence type="ECO:0000256" key="1">
    <source>
        <dbReference type="SAM" id="MobiDB-lite"/>
    </source>
</evidence>
<protein>
    <recommendedName>
        <fullName evidence="2">VWFA domain-containing protein</fullName>
    </recommendedName>
</protein>
<evidence type="ECO:0000259" key="2">
    <source>
        <dbReference type="PROSITE" id="PS50234"/>
    </source>
</evidence>
<proteinExistence type="predicted"/>
<gene>
    <name evidence="3" type="ORF">P8C59_006284</name>
</gene>
<dbReference type="InterPro" id="IPR036465">
    <property type="entry name" value="vWFA_dom_sf"/>
</dbReference>
<dbReference type="InterPro" id="IPR002035">
    <property type="entry name" value="VWF_A"/>
</dbReference>
<feature type="compositionally biased region" description="Low complexity" evidence="1">
    <location>
        <begin position="83"/>
        <end position="99"/>
    </location>
</feature>
<feature type="compositionally biased region" description="Low complexity" evidence="1">
    <location>
        <begin position="40"/>
        <end position="63"/>
    </location>
</feature>
<dbReference type="SUPFAM" id="SSF53300">
    <property type="entry name" value="vWA-like"/>
    <property type="match status" value="1"/>
</dbReference>
<dbReference type="Gene3D" id="3.40.50.410">
    <property type="entry name" value="von Willebrand factor, type A domain"/>
    <property type="match status" value="1"/>
</dbReference>
<dbReference type="PANTHER" id="PTHR34706:SF1">
    <property type="entry name" value="VWFA DOMAIN-CONTAINING PROTEIN"/>
    <property type="match status" value="1"/>
</dbReference>
<accession>A0AAD9MFC9</accession>
<name>A0AAD9MFC9_9PEZI</name>
<dbReference type="PROSITE" id="PS50234">
    <property type="entry name" value="VWFA"/>
    <property type="match status" value="1"/>
</dbReference>
<keyword evidence="4" id="KW-1185">Reference proteome</keyword>
<organism evidence="3 4">
    <name type="scientific">Phyllachora maydis</name>
    <dbReference type="NCBI Taxonomy" id="1825666"/>
    <lineage>
        <taxon>Eukaryota</taxon>
        <taxon>Fungi</taxon>
        <taxon>Dikarya</taxon>
        <taxon>Ascomycota</taxon>
        <taxon>Pezizomycotina</taxon>
        <taxon>Sordariomycetes</taxon>
        <taxon>Sordariomycetidae</taxon>
        <taxon>Phyllachorales</taxon>
        <taxon>Phyllachoraceae</taxon>
        <taxon>Phyllachora</taxon>
    </lineage>
</organism>
<comment type="caution">
    <text evidence="3">The sequence shown here is derived from an EMBL/GenBank/DDBJ whole genome shotgun (WGS) entry which is preliminary data.</text>
</comment>